<dbReference type="RefSeq" id="WP_124773698.1">
    <property type="nucleotide sequence ID" value="NZ_JBEZFR010000029.1"/>
</dbReference>
<name>A0A3N9WM18_9ACTN</name>
<keyword evidence="3 5" id="KW-1133">Transmembrane helix</keyword>
<evidence type="ECO:0000256" key="1">
    <source>
        <dbReference type="ARBA" id="ARBA00004141"/>
    </source>
</evidence>
<keyword evidence="2 5" id="KW-0812">Transmembrane</keyword>
<proteinExistence type="predicted"/>
<comment type="subcellular location">
    <subcellularLocation>
        <location evidence="1">Membrane</location>
        <topology evidence="1">Multi-pass membrane protein</topology>
    </subcellularLocation>
</comment>
<dbReference type="InterPro" id="IPR032808">
    <property type="entry name" value="DoxX"/>
</dbReference>
<evidence type="ECO:0008006" key="8">
    <source>
        <dbReference type="Google" id="ProtNLM"/>
    </source>
</evidence>
<dbReference type="Proteomes" id="UP000282312">
    <property type="component" value="Unassembled WGS sequence"/>
</dbReference>
<dbReference type="OrthoDB" id="165191at2"/>
<dbReference type="Pfam" id="PF13564">
    <property type="entry name" value="DoxX_2"/>
    <property type="match status" value="1"/>
</dbReference>
<evidence type="ECO:0000256" key="5">
    <source>
        <dbReference type="SAM" id="Phobius"/>
    </source>
</evidence>
<reference evidence="6 7" key="1">
    <citation type="submission" date="2018-05" db="EMBL/GenBank/DDBJ databases">
        <title>Micromonospora from Atacama Desert.</title>
        <authorList>
            <person name="Carro L."/>
            <person name="Goodfellow M."/>
            <person name="Klenk H.-P."/>
        </authorList>
    </citation>
    <scope>NUCLEOTIDE SEQUENCE [LARGE SCALE GENOMIC DNA]</scope>
    <source>
        <strain evidence="6 7">LB39</strain>
    </source>
</reference>
<keyword evidence="4 5" id="KW-0472">Membrane</keyword>
<organism evidence="6 7">
    <name type="scientific">Micromonospora inaquosa</name>
    <dbReference type="NCBI Taxonomy" id="2203716"/>
    <lineage>
        <taxon>Bacteria</taxon>
        <taxon>Bacillati</taxon>
        <taxon>Actinomycetota</taxon>
        <taxon>Actinomycetes</taxon>
        <taxon>Micromonosporales</taxon>
        <taxon>Micromonosporaceae</taxon>
        <taxon>Micromonospora</taxon>
    </lineage>
</organism>
<gene>
    <name evidence="6" type="ORF">DLJ59_17460</name>
</gene>
<evidence type="ECO:0000313" key="6">
    <source>
        <dbReference type="EMBL" id="RQX01800.1"/>
    </source>
</evidence>
<evidence type="ECO:0000256" key="3">
    <source>
        <dbReference type="ARBA" id="ARBA00022989"/>
    </source>
</evidence>
<evidence type="ECO:0000256" key="4">
    <source>
        <dbReference type="ARBA" id="ARBA00023136"/>
    </source>
</evidence>
<evidence type="ECO:0000313" key="7">
    <source>
        <dbReference type="Proteomes" id="UP000282312"/>
    </source>
</evidence>
<feature type="transmembrane region" description="Helical" evidence="5">
    <location>
        <begin position="69"/>
        <end position="89"/>
    </location>
</feature>
<evidence type="ECO:0000256" key="2">
    <source>
        <dbReference type="ARBA" id="ARBA00022692"/>
    </source>
</evidence>
<protein>
    <recommendedName>
        <fullName evidence="8">DoxX family protein</fullName>
    </recommendedName>
</protein>
<keyword evidence="7" id="KW-1185">Reference proteome</keyword>
<feature type="transmembrane region" description="Helical" evidence="5">
    <location>
        <begin position="43"/>
        <end position="64"/>
    </location>
</feature>
<comment type="caution">
    <text evidence="6">The sequence shown here is derived from an EMBL/GenBank/DDBJ whole genome shotgun (WGS) entry which is preliminary data.</text>
</comment>
<sequence>MNIAYIVTAVLVSALLVFTARNKLVRQKDVVETLVRVGVPERMFPVLAALQLLGAAGLLIGIFLRPLGIAAAVGVVLFFLGAVISHLRANDAKNAPMPAVFTVISAVPLVLGLATV</sequence>
<dbReference type="GO" id="GO:0016020">
    <property type="term" value="C:membrane"/>
    <property type="evidence" value="ECO:0007669"/>
    <property type="project" value="UniProtKB-SubCell"/>
</dbReference>
<dbReference type="EMBL" id="QGSZ01000218">
    <property type="protein sequence ID" value="RQX01800.1"/>
    <property type="molecule type" value="Genomic_DNA"/>
</dbReference>
<accession>A0A3N9WM18</accession>
<dbReference type="AlphaFoldDB" id="A0A3N9WM18"/>